<feature type="compositionally biased region" description="Basic and acidic residues" evidence="1">
    <location>
        <begin position="146"/>
        <end position="162"/>
    </location>
</feature>
<proteinExistence type="predicted"/>
<feature type="compositionally biased region" description="Basic and acidic residues" evidence="1">
    <location>
        <begin position="110"/>
        <end position="119"/>
    </location>
</feature>
<dbReference type="Proteomes" id="UP001157126">
    <property type="component" value="Unassembled WGS sequence"/>
</dbReference>
<feature type="compositionally biased region" description="Acidic residues" evidence="1">
    <location>
        <begin position="181"/>
        <end position="190"/>
    </location>
</feature>
<keyword evidence="3" id="KW-1185">Reference proteome</keyword>
<comment type="caution">
    <text evidence="2">The sequence shown here is derived from an EMBL/GenBank/DDBJ whole genome shotgun (WGS) entry which is preliminary data.</text>
</comment>
<reference evidence="3" key="1">
    <citation type="journal article" date="2019" name="Int. J. Syst. Evol. Microbiol.">
        <title>The Global Catalogue of Microorganisms (GCM) 10K type strain sequencing project: providing services to taxonomists for standard genome sequencing and annotation.</title>
        <authorList>
            <consortium name="The Broad Institute Genomics Platform"/>
            <consortium name="The Broad Institute Genome Sequencing Center for Infectious Disease"/>
            <person name="Wu L."/>
            <person name="Ma J."/>
        </authorList>
    </citation>
    <scope>NUCLEOTIDE SEQUENCE [LARGE SCALE GENOMIC DNA]</scope>
    <source>
        <strain evidence="3">NBRC 113072</strain>
    </source>
</reference>
<protein>
    <submittedName>
        <fullName evidence="2">Uncharacterized protein</fullName>
    </submittedName>
</protein>
<gene>
    <name evidence="2" type="ORF">GCM10025883_34410</name>
</gene>
<accession>A0ABQ6IUQ7</accession>
<evidence type="ECO:0000313" key="3">
    <source>
        <dbReference type="Proteomes" id="UP001157126"/>
    </source>
</evidence>
<evidence type="ECO:0000256" key="1">
    <source>
        <dbReference type="SAM" id="MobiDB-lite"/>
    </source>
</evidence>
<sequence>MEQFESLRRVGGEQESDDAEDPAEHLGGVAGEPGPEAGEEGFDGAMCHEPEDEQHRRGGGHHDDVRGERPSDGERAEVRRGDDPDGAEVGQHRGDLDQTGRERHRHHDSRPRFLADQRLRPPLTTRRPGRRPPGSALGDVLLVEAEAQREQPDTHRQLRVGEESAVVEAAEDPLETRRADDEDDPDEPVEPGDRREVAEQRGDPHPCLDQHEHGDSERAEARAVDEGERREGGCGGGDGVHLGAPIVRFFRTVARKQI</sequence>
<feature type="region of interest" description="Disordered" evidence="1">
    <location>
        <begin position="1"/>
        <end position="242"/>
    </location>
</feature>
<evidence type="ECO:0000313" key="2">
    <source>
        <dbReference type="EMBL" id="GMA41396.1"/>
    </source>
</evidence>
<feature type="compositionally biased region" description="Basic and acidic residues" evidence="1">
    <location>
        <begin position="1"/>
        <end position="12"/>
    </location>
</feature>
<name>A0ABQ6IUQ7_9MICO</name>
<feature type="compositionally biased region" description="Basic and acidic residues" evidence="1">
    <location>
        <begin position="46"/>
        <end position="83"/>
    </location>
</feature>
<feature type="compositionally biased region" description="Basic and acidic residues" evidence="1">
    <location>
        <begin position="191"/>
        <end position="232"/>
    </location>
</feature>
<feature type="compositionally biased region" description="Basic and acidic residues" evidence="1">
    <location>
        <begin position="90"/>
        <end position="101"/>
    </location>
</feature>
<organism evidence="2 3">
    <name type="scientific">Mobilicoccus caccae</name>
    <dbReference type="NCBI Taxonomy" id="1859295"/>
    <lineage>
        <taxon>Bacteria</taxon>
        <taxon>Bacillati</taxon>
        <taxon>Actinomycetota</taxon>
        <taxon>Actinomycetes</taxon>
        <taxon>Micrococcales</taxon>
        <taxon>Dermatophilaceae</taxon>
        <taxon>Mobilicoccus</taxon>
    </lineage>
</organism>
<dbReference type="EMBL" id="BSUO01000001">
    <property type="protein sequence ID" value="GMA41396.1"/>
    <property type="molecule type" value="Genomic_DNA"/>
</dbReference>